<dbReference type="EMBL" id="JAAAIL010000942">
    <property type="protein sequence ID" value="KAG0272358.1"/>
    <property type="molecule type" value="Genomic_DNA"/>
</dbReference>
<feature type="signal peptide" evidence="1">
    <location>
        <begin position="1"/>
        <end position="20"/>
    </location>
</feature>
<keyword evidence="1" id="KW-0732">Signal</keyword>
<evidence type="ECO:0000313" key="2">
    <source>
        <dbReference type="EMBL" id="KAG0272358.1"/>
    </source>
</evidence>
<gene>
    <name evidence="2" type="ORF">BGZ95_011900</name>
</gene>
<accession>A0AAD4D989</accession>
<feature type="non-terminal residue" evidence="2">
    <location>
        <position position="1"/>
    </location>
</feature>
<keyword evidence="3" id="KW-1185">Reference proteome</keyword>
<reference evidence="2" key="1">
    <citation type="journal article" date="2020" name="Fungal Divers.">
        <title>Resolving the Mortierellaceae phylogeny through synthesis of multi-gene phylogenetics and phylogenomics.</title>
        <authorList>
            <person name="Vandepol N."/>
            <person name="Liber J."/>
            <person name="Desiro A."/>
            <person name="Na H."/>
            <person name="Kennedy M."/>
            <person name="Barry K."/>
            <person name="Grigoriev I.V."/>
            <person name="Miller A.N."/>
            <person name="O'Donnell K."/>
            <person name="Stajich J.E."/>
            <person name="Bonito G."/>
        </authorList>
    </citation>
    <scope>NUCLEOTIDE SEQUENCE</scope>
    <source>
        <strain evidence="2">NRRL 28262</strain>
    </source>
</reference>
<organism evidence="2 3">
    <name type="scientific">Linnemannia exigua</name>
    <dbReference type="NCBI Taxonomy" id="604196"/>
    <lineage>
        <taxon>Eukaryota</taxon>
        <taxon>Fungi</taxon>
        <taxon>Fungi incertae sedis</taxon>
        <taxon>Mucoromycota</taxon>
        <taxon>Mortierellomycotina</taxon>
        <taxon>Mortierellomycetes</taxon>
        <taxon>Mortierellales</taxon>
        <taxon>Mortierellaceae</taxon>
        <taxon>Linnemannia</taxon>
    </lineage>
</organism>
<evidence type="ECO:0000313" key="3">
    <source>
        <dbReference type="Proteomes" id="UP001194580"/>
    </source>
</evidence>
<feature type="chain" id="PRO_5041990375" evidence="1">
    <location>
        <begin position="21"/>
        <end position="163"/>
    </location>
</feature>
<comment type="caution">
    <text evidence="2">The sequence shown here is derived from an EMBL/GenBank/DDBJ whole genome shotgun (WGS) entry which is preliminary data.</text>
</comment>
<dbReference type="AlphaFoldDB" id="A0AAD4D989"/>
<name>A0AAD4D989_9FUNG</name>
<proteinExistence type="predicted"/>
<dbReference type="Proteomes" id="UP001194580">
    <property type="component" value="Unassembled WGS sequence"/>
</dbReference>
<sequence length="163" mass="17451">MKIPIIALGVIAMTSVLTEALTFHARRAQDNDGSHTLQGMSKMKRASSTFTLSKDSGLVTKREDEPTCQDWINGIRAVLITAEKSMGDRRPTTVFAEATACQSSLDPSTDHTLEDLTKRIAQTRTDIATAFGGEANPKTTAATKAQVDAIVTTASALAAELKR</sequence>
<evidence type="ECO:0000256" key="1">
    <source>
        <dbReference type="SAM" id="SignalP"/>
    </source>
</evidence>
<protein>
    <submittedName>
        <fullName evidence="2">Uncharacterized protein</fullName>
    </submittedName>
</protein>